<name>A0A6H5J470_9HYME</name>
<feature type="compositionally biased region" description="Basic and acidic residues" evidence="1">
    <location>
        <begin position="585"/>
        <end position="598"/>
    </location>
</feature>
<feature type="region of interest" description="Disordered" evidence="1">
    <location>
        <begin position="40"/>
        <end position="88"/>
    </location>
</feature>
<reference evidence="2 3" key="1">
    <citation type="submission" date="2020-02" db="EMBL/GenBank/DDBJ databases">
        <authorList>
            <person name="Ferguson B K."/>
        </authorList>
    </citation>
    <scope>NUCLEOTIDE SEQUENCE [LARGE SCALE GENOMIC DNA]</scope>
</reference>
<feature type="compositionally biased region" description="Polar residues" evidence="1">
    <location>
        <begin position="572"/>
        <end position="584"/>
    </location>
</feature>
<gene>
    <name evidence="2" type="ORF">TBRA_LOCUS14965</name>
</gene>
<feature type="region of interest" description="Disordered" evidence="1">
    <location>
        <begin position="524"/>
        <end position="600"/>
    </location>
</feature>
<proteinExistence type="predicted"/>
<feature type="compositionally biased region" description="Low complexity" evidence="1">
    <location>
        <begin position="524"/>
        <end position="544"/>
    </location>
</feature>
<organism evidence="2 3">
    <name type="scientific">Trichogramma brassicae</name>
    <dbReference type="NCBI Taxonomy" id="86971"/>
    <lineage>
        <taxon>Eukaryota</taxon>
        <taxon>Metazoa</taxon>
        <taxon>Ecdysozoa</taxon>
        <taxon>Arthropoda</taxon>
        <taxon>Hexapoda</taxon>
        <taxon>Insecta</taxon>
        <taxon>Pterygota</taxon>
        <taxon>Neoptera</taxon>
        <taxon>Endopterygota</taxon>
        <taxon>Hymenoptera</taxon>
        <taxon>Apocrita</taxon>
        <taxon>Proctotrupomorpha</taxon>
        <taxon>Chalcidoidea</taxon>
        <taxon>Trichogrammatidae</taxon>
        <taxon>Trichogramma</taxon>
    </lineage>
</organism>
<evidence type="ECO:0000313" key="3">
    <source>
        <dbReference type="Proteomes" id="UP000479190"/>
    </source>
</evidence>
<dbReference type="EMBL" id="CADCXV010001316">
    <property type="protein sequence ID" value="CAB0043377.1"/>
    <property type="molecule type" value="Genomic_DNA"/>
</dbReference>
<evidence type="ECO:0000313" key="2">
    <source>
        <dbReference type="EMBL" id="CAB0043377.1"/>
    </source>
</evidence>
<sequence>MQAGLKHDISCSRRARTIQPRSASRRTTLVQSFICDRAGKSNCDQAPPGPRVLTHPRIRATGSGTRRRPSEQDSLAKQDNAAQASGEELIRGVSSASGIGSFNSSNDLPLNCTYTNRKVKGNWRTIFGVQFYQPEKQNWPLLYSRTRCTLTPKHVTRHTTTTTTKPHSMYLQRVRLVVGAANQAPDSSDVIKCTQRLGCSSAHQFVNDKVRETRVEYNSEQQQQRRDRAVAWCVRRVRDTSSRVGEANNVATFVCGARAAATLVSLSMHDEVYCRHRPRPVQRQRLQYIPPHRAAASLRIIVTGRAESTEGEKEKGYTYRAAGARRRCSDRPSLLARLSILRPRNAPTSRRVCIMPCGRAPGRSALTHASTRLSSAYTPPGTSTCLCVHRAIGRSDRNDMSNNNDNAGSVASAASNNNIGGGLQLLKRPWCFRERDWLTSPPPKKKWIRHYLLGEEPIDGQPRPNGVYYHQPVQHVHAQQQHQLTQNVGGRSATINQSRIIVGSPISTVATVHGREIHSDVVQLQQQQQPHAVQQQHQQSSSAQFNPHLENHNSNHSVSSVSGPAPAPANEVDQQASTSQTNTGGEHRRTRNGDDERVQGANTSCCSSVRELTHVLIWPVNLIVNFSLSVSPLANAENQEAEGGNSNSGLARAGTRYSSTSSLSSAATDNSHSAQQQQQQQQQQQPSNGNANGSSSQMAATAVVFSQTQNVNLGQGIRESPPTISSPNATTATQPTPAQEKVTIATSVVQAQTVAASQITSATPTQLHLPISAQMINASSGLTFVPALQQLGSSLRVIPSDGRQLIAVQSNGPNSGVSGTTGEPRPVALVVHSTTANNDNRVTLVHSTSNDVRPVTFVSGSVLTAAHAPISVTKERCFHNEFVSFSDSARLPHYV</sequence>
<evidence type="ECO:0000256" key="1">
    <source>
        <dbReference type="SAM" id="MobiDB-lite"/>
    </source>
</evidence>
<dbReference type="OrthoDB" id="419455at2759"/>
<feature type="compositionally biased region" description="Low complexity" evidence="1">
    <location>
        <begin position="729"/>
        <end position="739"/>
    </location>
</feature>
<keyword evidence="3" id="KW-1185">Reference proteome</keyword>
<dbReference type="Proteomes" id="UP000479190">
    <property type="component" value="Unassembled WGS sequence"/>
</dbReference>
<feature type="compositionally biased region" description="Low complexity" evidence="1">
    <location>
        <begin position="653"/>
        <end position="685"/>
    </location>
</feature>
<feature type="region of interest" description="Disordered" evidence="1">
    <location>
        <begin position="639"/>
        <end position="698"/>
    </location>
</feature>
<dbReference type="AlphaFoldDB" id="A0A6H5J470"/>
<feature type="compositionally biased region" description="Low complexity" evidence="1">
    <location>
        <begin position="552"/>
        <end position="564"/>
    </location>
</feature>
<accession>A0A6H5J470</accession>
<protein>
    <submittedName>
        <fullName evidence="2">Uncharacterized protein</fullName>
    </submittedName>
</protein>
<feature type="compositionally biased region" description="Polar residues" evidence="1">
    <location>
        <begin position="639"/>
        <end position="649"/>
    </location>
</feature>
<feature type="compositionally biased region" description="Polar residues" evidence="1">
    <location>
        <begin position="686"/>
        <end position="698"/>
    </location>
</feature>
<feature type="region of interest" description="Disordered" evidence="1">
    <location>
        <begin position="714"/>
        <end position="739"/>
    </location>
</feature>